<dbReference type="GO" id="GO:0030515">
    <property type="term" value="F:snoRNA binding"/>
    <property type="evidence" value="ECO:0007669"/>
    <property type="project" value="InterPro"/>
</dbReference>
<dbReference type="PANTHER" id="PTHR23271:SF1">
    <property type="entry name" value="U3 SMALL NUCLEOLAR RNA-ASSOCIATED PROTEIN 6 HOMOLOG"/>
    <property type="match status" value="1"/>
</dbReference>
<name>A0A7S0C6M2_9STRA</name>
<gene>
    <name evidence="2" type="ORF">PINE0816_LOCUS9404</name>
</gene>
<dbReference type="GO" id="GO:0032040">
    <property type="term" value="C:small-subunit processome"/>
    <property type="evidence" value="ECO:0007669"/>
    <property type="project" value="TreeGrafter"/>
</dbReference>
<evidence type="ECO:0008006" key="3">
    <source>
        <dbReference type="Google" id="ProtNLM"/>
    </source>
</evidence>
<dbReference type="SMART" id="SM00386">
    <property type="entry name" value="HAT"/>
    <property type="match status" value="3"/>
</dbReference>
<evidence type="ECO:0000313" key="2">
    <source>
        <dbReference type="EMBL" id="CAD8413274.1"/>
    </source>
</evidence>
<accession>A0A7S0C6M2</accession>
<proteinExistence type="inferred from homology"/>
<organism evidence="2">
    <name type="scientific">Proboscia inermis</name>
    <dbReference type="NCBI Taxonomy" id="420281"/>
    <lineage>
        <taxon>Eukaryota</taxon>
        <taxon>Sar</taxon>
        <taxon>Stramenopiles</taxon>
        <taxon>Ochrophyta</taxon>
        <taxon>Bacillariophyta</taxon>
        <taxon>Coscinodiscophyceae</taxon>
        <taxon>Rhizosoleniophycidae</taxon>
        <taxon>Rhizosoleniales</taxon>
        <taxon>Rhizosoleniaceae</taxon>
        <taxon>Proboscia</taxon>
    </lineage>
</organism>
<reference evidence="2" key="1">
    <citation type="submission" date="2021-01" db="EMBL/GenBank/DDBJ databases">
        <authorList>
            <person name="Corre E."/>
            <person name="Pelletier E."/>
            <person name="Niang G."/>
            <person name="Scheremetjew M."/>
            <person name="Finn R."/>
            <person name="Kale V."/>
            <person name="Holt S."/>
            <person name="Cochrane G."/>
            <person name="Meng A."/>
            <person name="Brown T."/>
            <person name="Cohen L."/>
        </authorList>
    </citation>
    <scope>NUCLEOTIDE SEQUENCE</scope>
    <source>
        <strain evidence="2">CCAP1064/1</strain>
    </source>
</reference>
<dbReference type="EMBL" id="HBEL01020024">
    <property type="protein sequence ID" value="CAD8413274.1"/>
    <property type="molecule type" value="Transcribed_RNA"/>
</dbReference>
<dbReference type="GO" id="GO:0000462">
    <property type="term" value="P:maturation of SSU-rRNA from tricistronic rRNA transcript (SSU-rRNA, 5.8S rRNA, LSU-rRNA)"/>
    <property type="evidence" value="ECO:0007669"/>
    <property type="project" value="InterPro"/>
</dbReference>
<dbReference type="PANTHER" id="PTHR23271">
    <property type="entry name" value="HEPATOCELLULAR CARCINOMA-ASSOCIATED ANTIGEN 66"/>
    <property type="match status" value="1"/>
</dbReference>
<dbReference type="InterPro" id="IPR003107">
    <property type="entry name" value="HAT"/>
</dbReference>
<dbReference type="GO" id="GO:0034388">
    <property type="term" value="C:Pwp2p-containing subcomplex of 90S preribosome"/>
    <property type="evidence" value="ECO:0007669"/>
    <property type="project" value="TreeGrafter"/>
</dbReference>
<dbReference type="Gene3D" id="1.25.40.10">
    <property type="entry name" value="Tetratricopeptide repeat domain"/>
    <property type="match status" value="1"/>
</dbReference>
<comment type="similarity">
    <text evidence="1">Belongs to the UTP6 family.</text>
</comment>
<dbReference type="InterPro" id="IPR011990">
    <property type="entry name" value="TPR-like_helical_dom_sf"/>
</dbReference>
<sequence length="451" mass="51620">MPKQKWLWSGFAFSVTIFFLGRGTDCRLFRDYKKKNTSVSANEDKKYTKKNMSSIGDAHIVKHVHFIFRRAKRKWKDDVSLHLALAVFAKQARSYRELGKIYAEALQIHPRNTSLWIEAASHEFFGYVAEEGDEKESYGKRGSIANARVLLQRGLRINKSSQELWIQYFTLEWHYVQMQRGRRLVLNPDAAVQVENEDMLPGLIYRNAIKAIPKDISFCLKLLNACMAFPHTSNIESVILLSLERDFGDNADAWIARALFEFESAQIPIGVNLDSNHASSDDKKVKVLSRAKPISGMLNILAQATENLKTVEMFEKCASFLMTFLHEKFVSQDCQHYTSSLYQVTNVLETLFATSQRESLHSVALVLKHSEFLCNTARPVQAEEVLRNAAVKLYTTDSQVWIAWSNHACRRHLITARNGNITSDDILPKPTNETPFAYFTLGREVRSLIEE</sequence>
<dbReference type="AlphaFoldDB" id="A0A7S0C6M2"/>
<dbReference type="InterPro" id="IPR013949">
    <property type="entry name" value="Utp6"/>
</dbReference>
<protein>
    <recommendedName>
        <fullName evidence="3">Suppressor of forked domain-containing protein</fullName>
    </recommendedName>
</protein>
<dbReference type="SUPFAM" id="SSF48452">
    <property type="entry name" value="TPR-like"/>
    <property type="match status" value="1"/>
</dbReference>
<evidence type="ECO:0000256" key="1">
    <source>
        <dbReference type="ARBA" id="ARBA00010734"/>
    </source>
</evidence>